<evidence type="ECO:0000313" key="2">
    <source>
        <dbReference type="EMBL" id="SNY19619.1"/>
    </source>
</evidence>
<organism evidence="2 3">
    <name type="scientific">Orenia metallireducens</name>
    <dbReference type="NCBI Taxonomy" id="1413210"/>
    <lineage>
        <taxon>Bacteria</taxon>
        <taxon>Bacillati</taxon>
        <taxon>Bacillota</taxon>
        <taxon>Clostridia</taxon>
        <taxon>Halanaerobiales</taxon>
        <taxon>Halobacteroidaceae</taxon>
        <taxon>Orenia</taxon>
    </lineage>
</organism>
<accession>A0A285G7U2</accession>
<dbReference type="SUPFAM" id="SSF51735">
    <property type="entry name" value="NAD(P)-binding Rossmann-fold domains"/>
    <property type="match status" value="1"/>
</dbReference>
<dbReference type="PANTHER" id="PTHR43249:SF1">
    <property type="entry name" value="D-GLUCOSIDE 3-DEHYDROGENASE"/>
    <property type="match status" value="1"/>
</dbReference>
<evidence type="ECO:0000259" key="1">
    <source>
        <dbReference type="Pfam" id="PF01408"/>
    </source>
</evidence>
<dbReference type="InterPro" id="IPR052515">
    <property type="entry name" value="Gfo/Idh/MocA_Oxidoreductase"/>
</dbReference>
<sequence length="395" mass="44692">MDKPLDILLVGIGGYGNKYVNALLDNKKERNYKIRGVVDPYPQGCQRLAELEKREIQIYSTMDQFYLEEKADLVCISSPIQYHLKHIITALDNGSNVLCEKPLSATVESGNQIINKKNQSGKFVAIGYQWSFSDAIQELKRDIIKGVLGRAVRLKTIVLWPRSIDYYNRNNWAGKIKDNKGNWVFDSVANNATAHFLHNMYYLLGSQINQSATLKSIQAETYKVNDIETFDTVALRTMVNDGTEVLFYATHAVKERVNPRFVFEFEQGVVTYDGSEEGAEIIAEFEDGSMKNYGDPFKDDTKKIWLAIDAVENKESIYCGPEATLAQVEAIKGIHQSVGEATRFAEKLIRSAYNNNEEIRYVEGLDGVLEDCYDKYLLPTELGISWAKSGKLVKL</sequence>
<dbReference type="RefSeq" id="WP_097016980.1">
    <property type="nucleotide sequence ID" value="NZ_OBDZ01000005.1"/>
</dbReference>
<reference evidence="3" key="1">
    <citation type="submission" date="2017-09" db="EMBL/GenBank/DDBJ databases">
        <authorList>
            <person name="Varghese N."/>
            <person name="Submissions S."/>
        </authorList>
    </citation>
    <scope>NUCLEOTIDE SEQUENCE [LARGE SCALE GENOMIC DNA]</scope>
    <source>
        <strain evidence="3">MSL47</strain>
    </source>
</reference>
<dbReference type="InterPro" id="IPR000683">
    <property type="entry name" value="Gfo/Idh/MocA-like_OxRdtase_N"/>
</dbReference>
<dbReference type="Proteomes" id="UP000219573">
    <property type="component" value="Unassembled WGS sequence"/>
</dbReference>
<dbReference type="SUPFAM" id="SSF55347">
    <property type="entry name" value="Glyceraldehyde-3-phosphate dehydrogenase-like, C-terminal domain"/>
    <property type="match status" value="1"/>
</dbReference>
<dbReference type="GO" id="GO:0000166">
    <property type="term" value="F:nucleotide binding"/>
    <property type="evidence" value="ECO:0007669"/>
    <property type="project" value="InterPro"/>
</dbReference>
<dbReference type="InterPro" id="IPR036291">
    <property type="entry name" value="NAD(P)-bd_dom_sf"/>
</dbReference>
<keyword evidence="3" id="KW-1185">Reference proteome</keyword>
<dbReference type="PANTHER" id="PTHR43249">
    <property type="entry name" value="UDP-N-ACETYL-2-AMINO-2-DEOXY-D-GLUCURONATE OXIDASE"/>
    <property type="match status" value="1"/>
</dbReference>
<proteinExistence type="predicted"/>
<evidence type="ECO:0000313" key="3">
    <source>
        <dbReference type="Proteomes" id="UP000219573"/>
    </source>
</evidence>
<protein>
    <submittedName>
        <fullName evidence="2">Predicted dehydrogenase</fullName>
    </submittedName>
</protein>
<dbReference type="AlphaFoldDB" id="A0A285G7U2"/>
<feature type="domain" description="Gfo/Idh/MocA-like oxidoreductase N-terminal" evidence="1">
    <location>
        <begin position="7"/>
        <end position="128"/>
    </location>
</feature>
<name>A0A285G7U2_9FIRM</name>
<dbReference type="Gene3D" id="3.30.360.10">
    <property type="entry name" value="Dihydrodipicolinate Reductase, domain 2"/>
    <property type="match status" value="1"/>
</dbReference>
<dbReference type="EMBL" id="OBDZ01000005">
    <property type="protein sequence ID" value="SNY19619.1"/>
    <property type="molecule type" value="Genomic_DNA"/>
</dbReference>
<dbReference type="Gene3D" id="3.40.50.720">
    <property type="entry name" value="NAD(P)-binding Rossmann-like Domain"/>
    <property type="match status" value="1"/>
</dbReference>
<dbReference type="Pfam" id="PF01408">
    <property type="entry name" value="GFO_IDH_MocA"/>
    <property type="match status" value="1"/>
</dbReference>
<gene>
    <name evidence="2" type="ORF">SAMN06265827_105158</name>
</gene>